<feature type="region of interest" description="Disordered" evidence="1">
    <location>
        <begin position="292"/>
        <end position="311"/>
    </location>
</feature>
<feature type="region of interest" description="Disordered" evidence="1">
    <location>
        <begin position="122"/>
        <end position="191"/>
    </location>
</feature>
<proteinExistence type="predicted"/>
<feature type="compositionally biased region" description="Low complexity" evidence="1">
    <location>
        <begin position="122"/>
        <end position="148"/>
    </location>
</feature>
<feature type="region of interest" description="Disordered" evidence="1">
    <location>
        <begin position="1"/>
        <end position="72"/>
    </location>
</feature>
<keyword evidence="3" id="KW-1185">Reference proteome</keyword>
<evidence type="ECO:0000313" key="2">
    <source>
        <dbReference type="EMBL" id="VFQ75319.1"/>
    </source>
</evidence>
<feature type="region of interest" description="Disordered" evidence="1">
    <location>
        <begin position="214"/>
        <end position="252"/>
    </location>
</feature>
<dbReference type="OrthoDB" id="778913at2759"/>
<evidence type="ECO:0000256" key="1">
    <source>
        <dbReference type="SAM" id="MobiDB-lite"/>
    </source>
</evidence>
<accession>A0A484LGU3</accession>
<feature type="compositionally biased region" description="Low complexity" evidence="1">
    <location>
        <begin position="228"/>
        <end position="252"/>
    </location>
</feature>
<dbReference type="PANTHER" id="PTHR33922">
    <property type="entry name" value="OS01G0888066 PROTEIN-RELATED"/>
    <property type="match status" value="1"/>
</dbReference>
<dbReference type="AlphaFoldDB" id="A0A484LGU3"/>
<sequence>MGKQNPRVLSNSPGKNDAEQEQENRLDDDDDDDDDEALSLSDLPNDQQENQFKKEPPVPGDESEQGEFDFCSLAGSMKESEMCLADELFFRGKILPLRRHSVSADSASAALRCNSMERCRSATSASSRSSSTRSHQSSSSATSSAAASGKPPRSWNRFQFSQPSPTPHIRLPKASSRGPTASSNGHPRSSSSSALWTLFRVGLVTMPEFGSRSFTRVTSRDKSDHDNNNNNNNRSKVVRSVSSGGSVDSSRSNAVTKKLKQIFVHKNMAFFETCKCSVNSVENVPLRSDINGEEDKKKKKKKKDRVVSGKQSMSRIRTFEWLKQLSLDGDAATEHRVDRNVNH</sequence>
<organism evidence="2 3">
    <name type="scientific">Cuscuta campestris</name>
    <dbReference type="NCBI Taxonomy" id="132261"/>
    <lineage>
        <taxon>Eukaryota</taxon>
        <taxon>Viridiplantae</taxon>
        <taxon>Streptophyta</taxon>
        <taxon>Embryophyta</taxon>
        <taxon>Tracheophyta</taxon>
        <taxon>Spermatophyta</taxon>
        <taxon>Magnoliopsida</taxon>
        <taxon>eudicotyledons</taxon>
        <taxon>Gunneridae</taxon>
        <taxon>Pentapetalae</taxon>
        <taxon>asterids</taxon>
        <taxon>lamiids</taxon>
        <taxon>Solanales</taxon>
        <taxon>Convolvulaceae</taxon>
        <taxon>Cuscuteae</taxon>
        <taxon>Cuscuta</taxon>
        <taxon>Cuscuta subgen. Grammica</taxon>
        <taxon>Cuscuta sect. Cleistogrammica</taxon>
    </lineage>
</organism>
<feature type="compositionally biased region" description="Basic and acidic residues" evidence="1">
    <location>
        <begin position="218"/>
        <end position="227"/>
    </location>
</feature>
<feature type="compositionally biased region" description="Low complexity" evidence="1">
    <location>
        <begin position="182"/>
        <end position="191"/>
    </location>
</feature>
<dbReference type="Proteomes" id="UP000595140">
    <property type="component" value="Unassembled WGS sequence"/>
</dbReference>
<feature type="compositionally biased region" description="Basic and acidic residues" evidence="1">
    <location>
        <begin position="16"/>
        <end position="25"/>
    </location>
</feature>
<evidence type="ECO:0000313" key="3">
    <source>
        <dbReference type="Proteomes" id="UP000595140"/>
    </source>
</evidence>
<gene>
    <name evidence="2" type="ORF">CCAM_LOCUS17095</name>
</gene>
<name>A0A484LGU3_9ASTE</name>
<protein>
    <submittedName>
        <fullName evidence="2">Uncharacterized protein</fullName>
    </submittedName>
</protein>
<reference evidence="2 3" key="1">
    <citation type="submission" date="2018-04" db="EMBL/GenBank/DDBJ databases">
        <authorList>
            <person name="Vogel A."/>
        </authorList>
    </citation>
    <scope>NUCLEOTIDE SEQUENCE [LARGE SCALE GENOMIC DNA]</scope>
</reference>
<feature type="compositionally biased region" description="Acidic residues" evidence="1">
    <location>
        <begin position="26"/>
        <end position="37"/>
    </location>
</feature>
<dbReference type="EMBL" id="OOIL02001451">
    <property type="protein sequence ID" value="VFQ75319.1"/>
    <property type="molecule type" value="Genomic_DNA"/>
</dbReference>
<dbReference type="PANTHER" id="PTHR33922:SF2">
    <property type="entry name" value="OS07G0589600 PROTEIN"/>
    <property type="match status" value="1"/>
</dbReference>